<evidence type="ECO:0000256" key="1">
    <source>
        <dbReference type="ARBA" id="ARBA00004651"/>
    </source>
</evidence>
<dbReference type="Pfam" id="PF04093">
    <property type="entry name" value="MreD"/>
    <property type="match status" value="1"/>
</dbReference>
<dbReference type="InterPro" id="IPR007227">
    <property type="entry name" value="Cell_shape_determining_MreD"/>
</dbReference>
<protein>
    <submittedName>
        <fullName evidence="9">Rod shape-determining protein MreD</fullName>
    </submittedName>
</protein>
<evidence type="ECO:0000256" key="3">
    <source>
        <dbReference type="ARBA" id="ARBA00022475"/>
    </source>
</evidence>
<evidence type="ECO:0000256" key="7">
    <source>
        <dbReference type="ARBA" id="ARBA00023136"/>
    </source>
</evidence>
<organism evidence="9 10">
    <name type="scientific">Rhizorhapis suberifaciens</name>
    <name type="common">corky root of lettuce</name>
    <dbReference type="NCBI Taxonomy" id="13656"/>
    <lineage>
        <taxon>Bacteria</taxon>
        <taxon>Pseudomonadati</taxon>
        <taxon>Pseudomonadota</taxon>
        <taxon>Alphaproteobacteria</taxon>
        <taxon>Sphingomonadales</taxon>
        <taxon>Sphingomonadaceae</taxon>
        <taxon>Rhizorhapis</taxon>
    </lineage>
</organism>
<evidence type="ECO:0000256" key="6">
    <source>
        <dbReference type="ARBA" id="ARBA00022989"/>
    </source>
</evidence>
<keyword evidence="10" id="KW-1185">Reference proteome</keyword>
<evidence type="ECO:0000256" key="4">
    <source>
        <dbReference type="ARBA" id="ARBA00022692"/>
    </source>
</evidence>
<feature type="transmembrane region" description="Helical" evidence="8">
    <location>
        <begin position="112"/>
        <end position="130"/>
    </location>
</feature>
<reference evidence="9 10" key="1">
    <citation type="submission" date="2020-08" db="EMBL/GenBank/DDBJ databases">
        <title>Genomic Encyclopedia of Type Strains, Phase IV (KMG-IV): sequencing the most valuable type-strain genomes for metagenomic binning, comparative biology and taxonomic classification.</title>
        <authorList>
            <person name="Goeker M."/>
        </authorList>
    </citation>
    <scope>NUCLEOTIDE SEQUENCE [LARGE SCALE GENOMIC DNA]</scope>
    <source>
        <strain evidence="9 10">DSM 7465</strain>
    </source>
</reference>
<keyword evidence="5" id="KW-0133">Cell shape</keyword>
<dbReference type="RefSeq" id="WP_184475309.1">
    <property type="nucleotide sequence ID" value="NZ_JACHOV010000006.1"/>
</dbReference>
<evidence type="ECO:0000313" key="9">
    <source>
        <dbReference type="EMBL" id="MBB4641496.1"/>
    </source>
</evidence>
<accession>A0A840HVJ1</accession>
<feature type="transmembrane region" description="Helical" evidence="8">
    <location>
        <begin position="136"/>
        <end position="157"/>
    </location>
</feature>
<evidence type="ECO:0000256" key="2">
    <source>
        <dbReference type="ARBA" id="ARBA00007776"/>
    </source>
</evidence>
<dbReference type="EMBL" id="JACHOV010000006">
    <property type="protein sequence ID" value="MBB4641496.1"/>
    <property type="molecule type" value="Genomic_DNA"/>
</dbReference>
<feature type="transmembrane region" description="Helical" evidence="8">
    <location>
        <begin position="86"/>
        <end position="105"/>
    </location>
</feature>
<dbReference type="Proteomes" id="UP000575068">
    <property type="component" value="Unassembled WGS sequence"/>
</dbReference>
<keyword evidence="6 8" id="KW-1133">Transmembrane helix</keyword>
<comment type="caution">
    <text evidence="9">The sequence shown here is derived from an EMBL/GenBank/DDBJ whole genome shotgun (WGS) entry which is preliminary data.</text>
</comment>
<dbReference type="AlphaFoldDB" id="A0A840HVJ1"/>
<keyword evidence="7 8" id="KW-0472">Membrane</keyword>
<name>A0A840HVJ1_9SPHN</name>
<proteinExistence type="inferred from homology"/>
<evidence type="ECO:0000256" key="8">
    <source>
        <dbReference type="SAM" id="Phobius"/>
    </source>
</evidence>
<dbReference type="GO" id="GO:0008360">
    <property type="term" value="P:regulation of cell shape"/>
    <property type="evidence" value="ECO:0007669"/>
    <property type="project" value="UniProtKB-KW"/>
</dbReference>
<feature type="transmembrane region" description="Helical" evidence="8">
    <location>
        <begin position="21"/>
        <end position="54"/>
    </location>
</feature>
<comment type="subcellular location">
    <subcellularLocation>
        <location evidence="1">Cell membrane</location>
        <topology evidence="1">Multi-pass membrane protein</topology>
    </subcellularLocation>
</comment>
<comment type="similarity">
    <text evidence="2">Belongs to the MreD family.</text>
</comment>
<keyword evidence="4 8" id="KW-0812">Transmembrane</keyword>
<evidence type="ECO:0000313" key="10">
    <source>
        <dbReference type="Proteomes" id="UP000575068"/>
    </source>
</evidence>
<keyword evidence="3" id="KW-1003">Cell membrane</keyword>
<dbReference type="GO" id="GO:0005886">
    <property type="term" value="C:plasma membrane"/>
    <property type="evidence" value="ECO:0007669"/>
    <property type="project" value="UniProtKB-SubCell"/>
</dbReference>
<gene>
    <name evidence="9" type="ORF">HNQ99_001805</name>
</gene>
<sequence length="169" mass="18863">MPRYRSTIAQDRSRLRTQGTPIIMVMLGSAMTIMPMIAVTPALPPFGLLALLAWRLLRPELWPLWIAAPLGLFDDIMSGQPLGTAMFLWTVTLIGIEIASSKLLWRDYWQDWLIAAIAIIFCLLGGSYFARLAAGGGLMLVVLPQIVWSILLFPAVVRLCATVDRWRLP</sequence>
<evidence type="ECO:0000256" key="5">
    <source>
        <dbReference type="ARBA" id="ARBA00022960"/>
    </source>
</evidence>